<dbReference type="RefSeq" id="WP_227170109.1">
    <property type="nucleotide sequence ID" value="NZ_JAJCNI010000227.1"/>
</dbReference>
<reference evidence="1" key="1">
    <citation type="submission" date="2021-10" db="EMBL/GenBank/DDBJ databases">
        <title>Collection of gut derived symbiotic bacterial strains cultured from healthy donors.</title>
        <authorList>
            <person name="Lin H."/>
            <person name="Littmann E."/>
            <person name="Kohout C."/>
            <person name="Pamer E.G."/>
        </authorList>
    </citation>
    <scope>NUCLEOTIDE SEQUENCE</scope>
    <source>
        <strain evidence="1">DFI.2.94</strain>
    </source>
</reference>
<sequence length="74" mass="8873">KGRCQIFDQSKDGHIQEKQMTLEDGKMTIHQRISLQHYLHITNLRIKQRKFVERRTADVLSREAIKQAMEESFF</sequence>
<proteinExistence type="predicted"/>
<organism evidence="1 2">
    <name type="scientific">Parabacteroides distasonis</name>
    <dbReference type="NCBI Taxonomy" id="823"/>
    <lineage>
        <taxon>Bacteria</taxon>
        <taxon>Pseudomonadati</taxon>
        <taxon>Bacteroidota</taxon>
        <taxon>Bacteroidia</taxon>
        <taxon>Bacteroidales</taxon>
        <taxon>Tannerellaceae</taxon>
        <taxon>Parabacteroides</taxon>
    </lineage>
</organism>
<dbReference type="AlphaFoldDB" id="A0AAP2QBN8"/>
<dbReference type="Proteomes" id="UP001198806">
    <property type="component" value="Unassembled WGS sequence"/>
</dbReference>
<feature type="non-terminal residue" evidence="1">
    <location>
        <position position="1"/>
    </location>
</feature>
<comment type="caution">
    <text evidence="1">The sequence shown here is derived from an EMBL/GenBank/DDBJ whole genome shotgun (WGS) entry which is preliminary data.</text>
</comment>
<dbReference type="EMBL" id="JAJCNI010000227">
    <property type="protein sequence ID" value="MCB6520535.1"/>
    <property type="molecule type" value="Genomic_DNA"/>
</dbReference>
<feature type="non-terminal residue" evidence="1">
    <location>
        <position position="74"/>
    </location>
</feature>
<protein>
    <submittedName>
        <fullName evidence="1">Uncharacterized protein</fullName>
    </submittedName>
</protein>
<name>A0AAP2QBN8_PARDI</name>
<accession>A0AAP2QBN8</accession>
<evidence type="ECO:0000313" key="1">
    <source>
        <dbReference type="EMBL" id="MCB6520535.1"/>
    </source>
</evidence>
<evidence type="ECO:0000313" key="2">
    <source>
        <dbReference type="Proteomes" id="UP001198806"/>
    </source>
</evidence>
<gene>
    <name evidence="1" type="ORF">LI194_22430</name>
</gene>